<dbReference type="RefSeq" id="YP_009235284.1">
    <property type="nucleotide sequence ID" value="NC_029452.1"/>
</dbReference>
<proteinExistence type="predicted"/>
<accession>A0A125R6V2</accession>
<name>A0A125R6V2_9BRYO</name>
<dbReference type="EMBL" id="KU050083">
    <property type="protein sequence ID" value="AMD11908.1"/>
    <property type="molecule type" value="Genomic_DNA"/>
</dbReference>
<protein>
    <submittedName>
        <fullName evidence="1">Uncharacterized protein</fullName>
    </submittedName>
</protein>
<dbReference type="GeneID" id="26896574"/>
<dbReference type="AlphaFoldDB" id="A0A125R6V2"/>
<keyword evidence="1" id="KW-0496">Mitochondrion</keyword>
<gene>
    <name evidence="1" type="primary">ORF124</name>
</gene>
<organism evidence="1">
    <name type="scientific">Racomitrium lanuginosum</name>
    <dbReference type="NCBI Taxonomy" id="140628"/>
    <lineage>
        <taxon>Eukaryota</taxon>
        <taxon>Viridiplantae</taxon>
        <taxon>Streptophyta</taxon>
        <taxon>Embryophyta</taxon>
        <taxon>Bryophyta</taxon>
        <taxon>Bryophytina</taxon>
        <taxon>Bryopsida</taxon>
        <taxon>Dicranidae</taxon>
        <taxon>Grimmiales</taxon>
        <taxon>Grimmiaceae</taxon>
        <taxon>Racomitrium</taxon>
    </lineage>
</organism>
<evidence type="ECO:0000313" key="1">
    <source>
        <dbReference type="EMBL" id="AMD11908.1"/>
    </source>
</evidence>
<geneLocation type="mitochondrion" evidence="1"/>
<sequence length="168" mass="18834">MYFAGWSLGHSPFRQWPFSPWSIGCSVQNQKFALQVPLIPPFNFRARPSVWSVLDTGGHQSLHLFTYGGSPRPLSSSLFCLLPTRRLPDLLQREESRLNISAIGGNFARIQFSIIVHLEKKSIFWVSNSRFVTGVTYGLTSHTLATYPTKILPKAKKIKGIAIRMGAS</sequence>
<reference evidence="1" key="1">
    <citation type="submission" date="2015-11" db="EMBL/GenBank/DDBJ databases">
        <title>The complete mitochondrial genome of Racomitrium lanuginosum.</title>
        <authorList>
            <person name="Sawicki J."/>
        </authorList>
    </citation>
    <scope>NUCLEOTIDE SEQUENCE</scope>
</reference>